<dbReference type="EMBL" id="CP001114">
    <property type="protein sequence ID" value="ACO45261.1"/>
    <property type="molecule type" value="Genomic_DNA"/>
</dbReference>
<dbReference type="OrthoDB" id="1188001at2"/>
<evidence type="ECO:0000313" key="3">
    <source>
        <dbReference type="Proteomes" id="UP000002208"/>
    </source>
</evidence>
<keyword evidence="3" id="KW-1185">Reference proteome</keyword>
<evidence type="ECO:0000256" key="1">
    <source>
        <dbReference type="ARBA" id="ARBA00009580"/>
    </source>
</evidence>
<dbReference type="Pfam" id="PF13350">
    <property type="entry name" value="Y_phosphatase3"/>
    <property type="match status" value="1"/>
</dbReference>
<organism evidence="2 3">
    <name type="scientific">Deinococcus deserti (strain DSM 17065 / CIP 109153 / LMG 22923 / VCD115)</name>
    <dbReference type="NCBI Taxonomy" id="546414"/>
    <lineage>
        <taxon>Bacteria</taxon>
        <taxon>Thermotogati</taxon>
        <taxon>Deinococcota</taxon>
        <taxon>Deinococci</taxon>
        <taxon>Deinococcales</taxon>
        <taxon>Deinococcaceae</taxon>
        <taxon>Deinococcus</taxon>
    </lineage>
</organism>
<dbReference type="InterPro" id="IPR016130">
    <property type="entry name" value="Tyr_Pase_AS"/>
</dbReference>
<dbReference type="InterPro" id="IPR026893">
    <property type="entry name" value="Tyr/Ser_Pase_IphP-type"/>
</dbReference>
<dbReference type="STRING" id="546414.Deide_04320"/>
<dbReference type="AlphaFoldDB" id="C1D009"/>
<gene>
    <name evidence="2" type="ordered locus">Deide_04320</name>
</gene>
<dbReference type="PROSITE" id="PS00383">
    <property type="entry name" value="TYR_PHOSPHATASE_1"/>
    <property type="match status" value="1"/>
</dbReference>
<dbReference type="Gene3D" id="3.90.190.10">
    <property type="entry name" value="Protein tyrosine phosphatase superfamily"/>
    <property type="match status" value="1"/>
</dbReference>
<reference evidence="2 3" key="1">
    <citation type="journal article" date="2009" name="PLoS Genet.">
        <title>Alliance of proteomics and genomics to unravel the specificities of Sahara bacterium Deinococcus deserti.</title>
        <authorList>
            <person name="de Groot A."/>
            <person name="Dulermo R."/>
            <person name="Ortet P."/>
            <person name="Blanchard L."/>
            <person name="Guerin P."/>
            <person name="Fernandez B."/>
            <person name="Vacherie B."/>
            <person name="Dossat C."/>
            <person name="Jolivet E."/>
            <person name="Siguier P."/>
            <person name="Chandler M."/>
            <person name="Barakat M."/>
            <person name="Dedieu A."/>
            <person name="Barbe V."/>
            <person name="Heulin T."/>
            <person name="Sommer S."/>
            <person name="Achouak W."/>
            <person name="Armengaud J."/>
        </authorList>
    </citation>
    <scope>NUCLEOTIDE SEQUENCE [LARGE SCALE GENOMIC DNA]</scope>
    <source>
        <strain evidence="3">DSM 17065 / CIP 109153 / LMG 22923 / VCD115</strain>
    </source>
</reference>
<accession>C1D009</accession>
<name>C1D009_DEIDV</name>
<protein>
    <recommendedName>
        <fullName evidence="4">Protein tyrosine/serine phosphatase</fullName>
    </recommendedName>
</protein>
<comment type="similarity">
    <text evidence="1">Belongs to the protein-tyrosine phosphatase family.</text>
</comment>
<evidence type="ECO:0008006" key="4">
    <source>
        <dbReference type="Google" id="ProtNLM"/>
    </source>
</evidence>
<dbReference type="GO" id="GO:0004721">
    <property type="term" value="F:phosphoprotein phosphatase activity"/>
    <property type="evidence" value="ECO:0007669"/>
    <property type="project" value="InterPro"/>
</dbReference>
<proteinExistence type="inferred from homology"/>
<dbReference type="PANTHER" id="PTHR31126:SF1">
    <property type="entry name" value="TYROSINE SPECIFIC PROTEIN PHOSPHATASES DOMAIN-CONTAINING PROTEIN"/>
    <property type="match status" value="1"/>
</dbReference>
<dbReference type="PaxDb" id="546414-Deide_04320"/>
<sequence>MAESAFRTLPWDGLLNARQVLPGLIRSASLSALTPRGRQDLLTSGLGRIIDLRNRSERDQDPAPFEGQMLYLNLPLLPYRNRALNTASVEARTNAEHYCAVLDHVGNSLATIFGAVLDAAPGKVLIHCHAGKDRTGLVTALALELTGVSRRAIAADYVETDQHMQGMYADILARQPDPVKRRRLSAFLVSREQDILCALDHLDQTWGGVATYLEAFGFSRKDQERLVTRLAG</sequence>
<dbReference type="eggNOG" id="COG2365">
    <property type="taxonomic scope" value="Bacteria"/>
</dbReference>
<dbReference type="InterPro" id="IPR029021">
    <property type="entry name" value="Prot-tyrosine_phosphatase-like"/>
</dbReference>
<dbReference type="Proteomes" id="UP000002208">
    <property type="component" value="Chromosome"/>
</dbReference>
<dbReference type="SUPFAM" id="SSF52799">
    <property type="entry name" value="(Phosphotyrosine protein) phosphatases II"/>
    <property type="match status" value="1"/>
</dbReference>
<dbReference type="KEGG" id="ddr:Deide_04320"/>
<dbReference type="HOGENOM" id="CLU_057546_3_0_0"/>
<dbReference type="PANTHER" id="PTHR31126">
    <property type="entry name" value="TYROSINE-PROTEIN PHOSPHATASE"/>
    <property type="match status" value="1"/>
</dbReference>
<evidence type="ECO:0000313" key="2">
    <source>
        <dbReference type="EMBL" id="ACO45261.1"/>
    </source>
</evidence>
<dbReference type="RefSeq" id="WP_012692384.1">
    <property type="nucleotide sequence ID" value="NC_012526.1"/>
</dbReference>